<comment type="caution">
    <text evidence="1">The sequence shown here is derived from an EMBL/GenBank/DDBJ whole genome shotgun (WGS) entry which is preliminary data.</text>
</comment>
<protein>
    <submittedName>
        <fullName evidence="1">Uncharacterized protein</fullName>
    </submittedName>
</protein>
<dbReference type="Proteomes" id="UP001187315">
    <property type="component" value="Unassembled WGS sequence"/>
</dbReference>
<accession>A0AA88S7B6</accession>
<organism evidence="1 2">
    <name type="scientific">Tachysurus vachellii</name>
    <name type="common">Darkbarbel catfish</name>
    <name type="synonym">Pelteobagrus vachellii</name>
    <dbReference type="NCBI Taxonomy" id="175792"/>
    <lineage>
        <taxon>Eukaryota</taxon>
        <taxon>Metazoa</taxon>
        <taxon>Chordata</taxon>
        <taxon>Craniata</taxon>
        <taxon>Vertebrata</taxon>
        <taxon>Euteleostomi</taxon>
        <taxon>Actinopterygii</taxon>
        <taxon>Neopterygii</taxon>
        <taxon>Teleostei</taxon>
        <taxon>Ostariophysi</taxon>
        <taxon>Siluriformes</taxon>
        <taxon>Bagridae</taxon>
        <taxon>Tachysurus</taxon>
    </lineage>
</organism>
<evidence type="ECO:0000313" key="1">
    <source>
        <dbReference type="EMBL" id="KAK2824867.1"/>
    </source>
</evidence>
<sequence length="67" mass="7767">MWNKFGKRSSYGSKYVKTPFGHLSPCRLVRVRSTLADARWIITKYLRLINRPKSLRTPGEAPSSSWL</sequence>
<evidence type="ECO:0000313" key="2">
    <source>
        <dbReference type="Proteomes" id="UP001187315"/>
    </source>
</evidence>
<dbReference type="AlphaFoldDB" id="A0AA88S7B6"/>
<gene>
    <name evidence="1" type="ORF">Q7C36_018794</name>
</gene>
<dbReference type="EMBL" id="JAVHJS010000020">
    <property type="protein sequence ID" value="KAK2824867.1"/>
    <property type="molecule type" value="Genomic_DNA"/>
</dbReference>
<name>A0AA88S7B6_TACVA</name>
<proteinExistence type="predicted"/>
<keyword evidence="2" id="KW-1185">Reference proteome</keyword>
<reference evidence="1" key="1">
    <citation type="submission" date="2023-08" db="EMBL/GenBank/DDBJ databases">
        <title>Pelteobagrus vachellii genome.</title>
        <authorList>
            <person name="Liu H."/>
        </authorList>
    </citation>
    <scope>NUCLEOTIDE SEQUENCE</scope>
    <source>
        <strain evidence="1">PRFRI_2022a</strain>
        <tissue evidence="1">Muscle</tissue>
    </source>
</reference>